<dbReference type="Pfam" id="PF11788">
    <property type="entry name" value="MRP-L46"/>
    <property type="match status" value="1"/>
</dbReference>
<dbReference type="HOGENOM" id="CLU_079736_0_0_1"/>
<reference evidence="10 12" key="2">
    <citation type="journal article" date="2013" name="Nature">
        <title>Insights into bilaterian evolution from three spiralian genomes.</title>
        <authorList>
            <person name="Simakov O."/>
            <person name="Marletaz F."/>
            <person name="Cho S.J."/>
            <person name="Edsinger-Gonzales E."/>
            <person name="Havlak P."/>
            <person name="Hellsten U."/>
            <person name="Kuo D.H."/>
            <person name="Larsson T."/>
            <person name="Lv J."/>
            <person name="Arendt D."/>
            <person name="Savage R."/>
            <person name="Osoegawa K."/>
            <person name="de Jong P."/>
            <person name="Grimwood J."/>
            <person name="Chapman J.A."/>
            <person name="Shapiro H."/>
            <person name="Aerts A."/>
            <person name="Otillar R.P."/>
            <person name="Terry A.Y."/>
            <person name="Boore J.L."/>
            <person name="Grigoriev I.V."/>
            <person name="Lindberg D.R."/>
            <person name="Seaver E.C."/>
            <person name="Weisblat D.A."/>
            <person name="Putnam N.H."/>
            <person name="Rokhsar D.S."/>
        </authorList>
    </citation>
    <scope>NUCLEOTIDE SEQUENCE</scope>
</reference>
<dbReference type="GO" id="GO:0005762">
    <property type="term" value="C:mitochondrial large ribosomal subunit"/>
    <property type="evidence" value="ECO:0000318"/>
    <property type="project" value="GO_Central"/>
</dbReference>
<evidence type="ECO:0000313" key="10">
    <source>
        <dbReference type="EMBL" id="ESO13090.1"/>
    </source>
</evidence>
<keyword evidence="3" id="KW-0809">Transit peptide</keyword>
<dbReference type="RefSeq" id="XP_009009810.1">
    <property type="nucleotide sequence ID" value="XM_009011562.1"/>
</dbReference>
<dbReference type="PANTHER" id="PTHR13124:SF12">
    <property type="entry name" value="LARGE RIBOSOMAL SUBUNIT PROTEIN ML46"/>
    <property type="match status" value="1"/>
</dbReference>
<sequence length="285" mass="32817">MISKQFFFVQTYSKLLIKSVANVKKSSIRSQTLHAAAAATKTFEGEPQLKWHLMSSVAVIRSPVVTAEMNDLEKDFSAMLRMIEKEKSLLSDFDIRKIEEKALVEKRKDEDYIETEAEAVMQTAVELEDIWEDEVNAFKPASRITNDDRSGNTSSIDRKLDRKLYLLTNQSLGKSKHWVMPMGVRKDNESLRQTAERILQQFCGSELNVHFLGNAPCGFMKYKYPPNTYKNFIGAKVFFFKAHYKSGELNLAKDVAGFKWLTSEEVKQFVTPSYYRTLHNAQKRI</sequence>
<dbReference type="eggNOG" id="KOG4548">
    <property type="taxonomic scope" value="Eukaryota"/>
</dbReference>
<dbReference type="GO" id="GO:0005743">
    <property type="term" value="C:mitochondrial inner membrane"/>
    <property type="evidence" value="ECO:0007669"/>
    <property type="project" value="UniProtKB-ARBA"/>
</dbReference>
<dbReference type="CDD" id="cd04661">
    <property type="entry name" value="NUDIX_MRP_L46"/>
    <property type="match status" value="1"/>
</dbReference>
<reference evidence="11" key="3">
    <citation type="submission" date="2015-06" db="UniProtKB">
        <authorList>
            <consortium name="EnsemblMetazoa"/>
        </authorList>
    </citation>
    <scope>IDENTIFICATION</scope>
</reference>
<evidence type="ECO:0000256" key="5">
    <source>
        <dbReference type="ARBA" id="ARBA00023128"/>
    </source>
</evidence>
<dbReference type="GO" id="GO:0003735">
    <property type="term" value="F:structural constituent of ribosome"/>
    <property type="evidence" value="ECO:0000318"/>
    <property type="project" value="GO_Central"/>
</dbReference>
<gene>
    <name evidence="11" type="primary">20198415</name>
    <name evidence="10" type="ORF">HELRODRAFT_159694</name>
</gene>
<keyword evidence="12" id="KW-1185">Reference proteome</keyword>
<evidence type="ECO:0000256" key="7">
    <source>
        <dbReference type="ARBA" id="ARBA00035190"/>
    </source>
</evidence>
<dbReference type="InParanoid" id="T1EPB5"/>
<dbReference type="EMBL" id="KB095811">
    <property type="protein sequence ID" value="ESO13090.1"/>
    <property type="molecule type" value="Genomic_DNA"/>
</dbReference>
<keyword evidence="5" id="KW-0496">Mitochondrion</keyword>
<dbReference type="SUPFAM" id="SSF55811">
    <property type="entry name" value="Nudix"/>
    <property type="match status" value="1"/>
</dbReference>
<evidence type="ECO:0000313" key="11">
    <source>
        <dbReference type="EnsemblMetazoa" id="HelroP159694"/>
    </source>
</evidence>
<dbReference type="Proteomes" id="UP000015101">
    <property type="component" value="Unassembled WGS sequence"/>
</dbReference>
<dbReference type="PANTHER" id="PTHR13124">
    <property type="entry name" value="39S RIBOSOMAL PROTEIN L46, MITOCHONDRIAL PRECURSOR-RELATED"/>
    <property type="match status" value="1"/>
</dbReference>
<reference evidence="12" key="1">
    <citation type="submission" date="2012-12" db="EMBL/GenBank/DDBJ databases">
        <authorList>
            <person name="Hellsten U."/>
            <person name="Grimwood J."/>
            <person name="Chapman J.A."/>
            <person name="Shapiro H."/>
            <person name="Aerts A."/>
            <person name="Otillar R.P."/>
            <person name="Terry A.Y."/>
            <person name="Boore J.L."/>
            <person name="Simakov O."/>
            <person name="Marletaz F."/>
            <person name="Cho S.-J."/>
            <person name="Edsinger-Gonzales E."/>
            <person name="Havlak P."/>
            <person name="Kuo D.-H."/>
            <person name="Larsson T."/>
            <person name="Lv J."/>
            <person name="Arendt D."/>
            <person name="Savage R."/>
            <person name="Osoegawa K."/>
            <person name="de Jong P."/>
            <person name="Lindberg D.R."/>
            <person name="Seaver E.C."/>
            <person name="Weisblat D.A."/>
            <person name="Putnam N.H."/>
            <person name="Grigoriev I.V."/>
            <person name="Rokhsar D.S."/>
        </authorList>
    </citation>
    <scope>NUCLEOTIDE SEQUENCE</scope>
</reference>
<evidence type="ECO:0000256" key="3">
    <source>
        <dbReference type="ARBA" id="ARBA00022946"/>
    </source>
</evidence>
<feature type="domain" description="Large ribosomal subunit protein mL46 N-terminal" evidence="9">
    <location>
        <begin position="51"/>
        <end position="148"/>
    </location>
</feature>
<dbReference type="Gene3D" id="3.90.79.10">
    <property type="entry name" value="Nucleoside Triphosphate Pyrophosphohydrolase"/>
    <property type="match status" value="1"/>
</dbReference>
<evidence type="ECO:0000256" key="8">
    <source>
        <dbReference type="ARBA" id="ARBA00035534"/>
    </source>
</evidence>
<dbReference type="GeneID" id="20198415"/>
<dbReference type="InterPro" id="IPR015797">
    <property type="entry name" value="NUDIX_hydrolase-like_dom_sf"/>
</dbReference>
<dbReference type="EMBL" id="AMQM01000304">
    <property type="status" value="NOT_ANNOTATED_CDS"/>
    <property type="molecule type" value="Genomic_DNA"/>
</dbReference>
<dbReference type="OrthoDB" id="194611at2759"/>
<keyword evidence="4" id="KW-0689">Ribosomal protein</keyword>
<dbReference type="AlphaFoldDB" id="T1EPB5"/>
<protein>
    <recommendedName>
        <fullName evidence="7">Large ribosomal subunit protein mL46</fullName>
    </recommendedName>
    <alternativeName>
        <fullName evidence="8">39S ribosomal protein L46, mitochondrial</fullName>
    </alternativeName>
</protein>
<evidence type="ECO:0000256" key="6">
    <source>
        <dbReference type="ARBA" id="ARBA00023274"/>
    </source>
</evidence>
<keyword evidence="6" id="KW-0687">Ribonucleoprotein</keyword>
<organism evidence="11 12">
    <name type="scientific">Helobdella robusta</name>
    <name type="common">Californian leech</name>
    <dbReference type="NCBI Taxonomy" id="6412"/>
    <lineage>
        <taxon>Eukaryota</taxon>
        <taxon>Metazoa</taxon>
        <taxon>Spiralia</taxon>
        <taxon>Lophotrochozoa</taxon>
        <taxon>Annelida</taxon>
        <taxon>Clitellata</taxon>
        <taxon>Hirudinea</taxon>
        <taxon>Rhynchobdellida</taxon>
        <taxon>Glossiphoniidae</taxon>
        <taxon>Helobdella</taxon>
    </lineage>
</organism>
<evidence type="ECO:0000313" key="12">
    <source>
        <dbReference type="Proteomes" id="UP000015101"/>
    </source>
</evidence>
<dbReference type="FunFam" id="3.90.79.10:FF:000018">
    <property type="entry name" value="39S ribosomal protein L46, mitochondrial"/>
    <property type="match status" value="1"/>
</dbReference>
<comment type="subcellular location">
    <subcellularLocation>
        <location evidence="1">Mitochondrion</location>
    </subcellularLocation>
</comment>
<evidence type="ECO:0000259" key="9">
    <source>
        <dbReference type="Pfam" id="PF11788"/>
    </source>
</evidence>
<name>T1EPB5_HELRO</name>
<dbReference type="InterPro" id="IPR033650">
    <property type="entry name" value="Ribosomal_mL46_NUDIX"/>
</dbReference>
<dbReference type="STRING" id="6412.T1EPB5"/>
<accession>T1EPB5</accession>
<dbReference type="OMA" id="EKWDLYA"/>
<dbReference type="FunCoup" id="T1EPB5">
    <property type="interactions" value="308"/>
</dbReference>
<proteinExistence type="inferred from homology"/>
<dbReference type="CTD" id="20198415"/>
<comment type="similarity">
    <text evidence="2">Belongs to the mitochondrion-specific ribosomal protein mL46 family.</text>
</comment>
<dbReference type="InterPro" id="IPR040008">
    <property type="entry name" value="Ribosomal_mL46"/>
</dbReference>
<dbReference type="KEGG" id="hro:HELRODRAFT_159694"/>
<evidence type="ECO:0000256" key="4">
    <source>
        <dbReference type="ARBA" id="ARBA00022980"/>
    </source>
</evidence>
<dbReference type="EnsemblMetazoa" id="HelroT159694">
    <property type="protein sequence ID" value="HelroP159694"/>
    <property type="gene ID" value="HelroG159694"/>
</dbReference>
<dbReference type="InterPro" id="IPR021757">
    <property type="entry name" value="Ribosomal_mL46_N"/>
</dbReference>
<evidence type="ECO:0000256" key="2">
    <source>
        <dbReference type="ARBA" id="ARBA00009070"/>
    </source>
</evidence>
<evidence type="ECO:0000256" key="1">
    <source>
        <dbReference type="ARBA" id="ARBA00004173"/>
    </source>
</evidence>